<feature type="compositionally biased region" description="Basic and acidic residues" evidence="6">
    <location>
        <begin position="290"/>
        <end position="307"/>
    </location>
</feature>
<dbReference type="CDD" id="cd14014">
    <property type="entry name" value="STKc_PknB_like"/>
    <property type="match status" value="1"/>
</dbReference>
<feature type="transmembrane region" description="Helical" evidence="7">
    <location>
        <begin position="427"/>
        <end position="444"/>
    </location>
</feature>
<feature type="transmembrane region" description="Helical" evidence="7">
    <location>
        <begin position="520"/>
        <end position="540"/>
    </location>
</feature>
<dbReference type="PROSITE" id="PS50011">
    <property type="entry name" value="PROTEIN_KINASE_DOM"/>
    <property type="match status" value="1"/>
</dbReference>
<dbReference type="InterPro" id="IPR008271">
    <property type="entry name" value="Ser/Thr_kinase_AS"/>
</dbReference>
<feature type="transmembrane region" description="Helical" evidence="7">
    <location>
        <begin position="494"/>
        <end position="514"/>
    </location>
</feature>
<gene>
    <name evidence="9" type="ORF">RM844_11800</name>
</gene>
<accession>A0ABU2JPR0</accession>
<evidence type="ECO:0000313" key="9">
    <source>
        <dbReference type="EMBL" id="MDT0266973.1"/>
    </source>
</evidence>
<dbReference type="InterPro" id="IPR011009">
    <property type="entry name" value="Kinase-like_dom_sf"/>
</dbReference>
<keyword evidence="7" id="KW-0812">Transmembrane</keyword>
<reference evidence="10" key="1">
    <citation type="submission" date="2023-07" db="EMBL/GenBank/DDBJ databases">
        <title>30 novel species of actinomycetes from the DSMZ collection.</title>
        <authorList>
            <person name="Nouioui I."/>
        </authorList>
    </citation>
    <scope>NUCLEOTIDE SEQUENCE [LARGE SCALE GENOMIC DNA]</scope>
    <source>
        <strain evidence="10">DSM 44915</strain>
    </source>
</reference>
<evidence type="ECO:0000256" key="6">
    <source>
        <dbReference type="SAM" id="MobiDB-lite"/>
    </source>
</evidence>
<feature type="binding site" evidence="5">
    <location>
        <position position="43"/>
    </location>
    <ligand>
        <name>ATP</name>
        <dbReference type="ChEBI" id="CHEBI:30616"/>
    </ligand>
</feature>
<evidence type="ECO:0000256" key="1">
    <source>
        <dbReference type="ARBA" id="ARBA00022679"/>
    </source>
</evidence>
<dbReference type="GO" id="GO:0004674">
    <property type="term" value="F:protein serine/threonine kinase activity"/>
    <property type="evidence" value="ECO:0007669"/>
    <property type="project" value="UniProtKB-EC"/>
</dbReference>
<dbReference type="InterPro" id="IPR017441">
    <property type="entry name" value="Protein_kinase_ATP_BS"/>
</dbReference>
<dbReference type="Proteomes" id="UP001183410">
    <property type="component" value="Unassembled WGS sequence"/>
</dbReference>
<feature type="transmembrane region" description="Helical" evidence="7">
    <location>
        <begin position="450"/>
        <end position="473"/>
    </location>
</feature>
<protein>
    <submittedName>
        <fullName evidence="9">Serine/threonine-protein kinase</fullName>
        <ecNumber evidence="9">2.7.11.1</ecNumber>
    </submittedName>
</protein>
<dbReference type="RefSeq" id="WP_311667026.1">
    <property type="nucleotide sequence ID" value="NZ_JAVREO010000006.1"/>
</dbReference>
<feature type="compositionally biased region" description="Pro residues" evidence="6">
    <location>
        <begin position="320"/>
        <end position="329"/>
    </location>
</feature>
<dbReference type="SMART" id="SM00220">
    <property type="entry name" value="S_TKc"/>
    <property type="match status" value="1"/>
</dbReference>
<organism evidence="9 10">
    <name type="scientific">Streptomyces chisholmiae</name>
    <dbReference type="NCBI Taxonomy" id="3075540"/>
    <lineage>
        <taxon>Bacteria</taxon>
        <taxon>Bacillati</taxon>
        <taxon>Actinomycetota</taxon>
        <taxon>Actinomycetes</taxon>
        <taxon>Kitasatosporales</taxon>
        <taxon>Streptomycetaceae</taxon>
        <taxon>Streptomyces</taxon>
    </lineage>
</organism>
<proteinExistence type="predicted"/>
<sequence length="555" mass="57836">MQELRAGDPRQIGGYRVLGRIGAGGMGEVFLGRSRGGRSVAVKVVSRGAADDPGFRARFAREVRAARQVSGPGTVPVVDADPEAELPWYASDYVPGPSLAVAVSQHGALPVGSVWRLAAGLAETLAQIHGQGLIHRDVKPHNLLLSASGPRLIDFGIARASATGGLTMTGARLGTEGYMSPEQWAGERVTPATDVYSYGLLLAFAATGQNPRPGVALRLDELPMELAQLIRACLAERPEDRPDAADLHTWARRLDRDGDAWLPESVLTVIARTSEQLLNLAAEADDEDPRDWAEPRPDPDGPWDRTTRGARGHGHLPTSPDTPTPPGPPGGWGAAFHAAPTGRAAAGAGPHTPPPSAPPGGGYPAVGAPAGGYGYPPPGTPYPPPGGSGGSVPAGPTGTGPWPGGPAGGAAPMVAPWVRDGLPGKPVIAVIPLLFILLELSAALGDRSFWVGVVLAGALNVVLFGWALGLHFAGRRLTFAPAVPAVLSWCGQVLSFWVLMTLGMLLSGLVLSTVGTEGRFGLVLSWLTLLAMIYVLPASFARRRRWRTEPVVWGG</sequence>
<dbReference type="EMBL" id="JAVREO010000006">
    <property type="protein sequence ID" value="MDT0266973.1"/>
    <property type="molecule type" value="Genomic_DNA"/>
</dbReference>
<dbReference type="InterPro" id="IPR000719">
    <property type="entry name" value="Prot_kinase_dom"/>
</dbReference>
<evidence type="ECO:0000256" key="3">
    <source>
        <dbReference type="ARBA" id="ARBA00022777"/>
    </source>
</evidence>
<dbReference type="PROSITE" id="PS00108">
    <property type="entry name" value="PROTEIN_KINASE_ST"/>
    <property type="match status" value="1"/>
</dbReference>
<evidence type="ECO:0000256" key="7">
    <source>
        <dbReference type="SAM" id="Phobius"/>
    </source>
</evidence>
<evidence type="ECO:0000313" key="10">
    <source>
        <dbReference type="Proteomes" id="UP001183410"/>
    </source>
</evidence>
<keyword evidence="7" id="KW-1133">Transmembrane helix</keyword>
<feature type="compositionally biased region" description="Low complexity" evidence="6">
    <location>
        <begin position="334"/>
        <end position="350"/>
    </location>
</feature>
<comment type="caution">
    <text evidence="9">The sequence shown here is derived from an EMBL/GenBank/DDBJ whole genome shotgun (WGS) entry which is preliminary data.</text>
</comment>
<evidence type="ECO:0000259" key="8">
    <source>
        <dbReference type="PROSITE" id="PS50011"/>
    </source>
</evidence>
<dbReference type="Gene3D" id="3.30.200.20">
    <property type="entry name" value="Phosphorylase Kinase, domain 1"/>
    <property type="match status" value="1"/>
</dbReference>
<feature type="compositionally biased region" description="Gly residues" evidence="6">
    <location>
        <begin position="359"/>
        <end position="374"/>
    </location>
</feature>
<name>A0ABU2JPR0_9ACTN</name>
<keyword evidence="10" id="KW-1185">Reference proteome</keyword>
<evidence type="ECO:0000256" key="2">
    <source>
        <dbReference type="ARBA" id="ARBA00022741"/>
    </source>
</evidence>
<dbReference type="Gene3D" id="1.10.510.10">
    <property type="entry name" value="Transferase(Phosphotransferase) domain 1"/>
    <property type="match status" value="1"/>
</dbReference>
<keyword evidence="3 9" id="KW-0418">Kinase</keyword>
<keyword evidence="7" id="KW-0472">Membrane</keyword>
<keyword evidence="4 5" id="KW-0067">ATP-binding</keyword>
<feature type="compositionally biased region" description="Pro residues" evidence="6">
    <location>
        <begin position="375"/>
        <end position="386"/>
    </location>
</feature>
<feature type="region of interest" description="Disordered" evidence="6">
    <location>
        <begin position="281"/>
        <end position="407"/>
    </location>
</feature>
<dbReference type="Pfam" id="PF00069">
    <property type="entry name" value="Pkinase"/>
    <property type="match status" value="1"/>
</dbReference>
<feature type="compositionally biased region" description="Gly residues" evidence="6">
    <location>
        <begin position="387"/>
        <end position="407"/>
    </location>
</feature>
<dbReference type="PROSITE" id="PS00107">
    <property type="entry name" value="PROTEIN_KINASE_ATP"/>
    <property type="match status" value="1"/>
</dbReference>
<dbReference type="PANTHER" id="PTHR43289:SF34">
    <property type="entry name" value="SERINE_THREONINE-PROTEIN KINASE YBDM-RELATED"/>
    <property type="match status" value="1"/>
</dbReference>
<dbReference type="PANTHER" id="PTHR43289">
    <property type="entry name" value="MITOGEN-ACTIVATED PROTEIN KINASE KINASE KINASE 20-RELATED"/>
    <property type="match status" value="1"/>
</dbReference>
<feature type="domain" description="Protein kinase" evidence="8">
    <location>
        <begin position="15"/>
        <end position="251"/>
    </location>
</feature>
<keyword evidence="1 9" id="KW-0808">Transferase</keyword>
<evidence type="ECO:0000256" key="4">
    <source>
        <dbReference type="ARBA" id="ARBA00022840"/>
    </source>
</evidence>
<keyword evidence="2 5" id="KW-0547">Nucleotide-binding</keyword>
<dbReference type="SUPFAM" id="SSF56112">
    <property type="entry name" value="Protein kinase-like (PK-like)"/>
    <property type="match status" value="1"/>
</dbReference>
<dbReference type="EC" id="2.7.11.1" evidence="9"/>
<evidence type="ECO:0000256" key="5">
    <source>
        <dbReference type="PROSITE-ProRule" id="PRU10141"/>
    </source>
</evidence>